<evidence type="ECO:0000313" key="9">
    <source>
        <dbReference type="Proteomes" id="UP000643701"/>
    </source>
</evidence>
<feature type="transmembrane region" description="Helical" evidence="7">
    <location>
        <begin position="385"/>
        <end position="408"/>
    </location>
</feature>
<proteinExistence type="predicted"/>
<keyword evidence="6 7" id="KW-0472">Membrane</keyword>
<evidence type="ECO:0000256" key="1">
    <source>
        <dbReference type="ARBA" id="ARBA00004141"/>
    </source>
</evidence>
<keyword evidence="2" id="KW-0813">Transport</keyword>
<evidence type="ECO:0000256" key="3">
    <source>
        <dbReference type="ARBA" id="ARBA00022692"/>
    </source>
</evidence>
<dbReference type="GO" id="GO:0015086">
    <property type="term" value="F:cadmium ion transmembrane transporter activity"/>
    <property type="evidence" value="ECO:0007669"/>
    <property type="project" value="TreeGrafter"/>
</dbReference>
<dbReference type="GO" id="GO:0034755">
    <property type="term" value="P:iron ion transmembrane transport"/>
    <property type="evidence" value="ECO:0007669"/>
    <property type="project" value="TreeGrafter"/>
</dbReference>
<feature type="transmembrane region" description="Helical" evidence="7">
    <location>
        <begin position="180"/>
        <end position="203"/>
    </location>
</feature>
<keyword evidence="9" id="KW-1185">Reference proteome</keyword>
<sequence>MNLKHIGPGFLLAGAAIGVSHLVQSTRAGAEFGWVLIFALIIACLTKYPFLLFGPLYTSITQNHLIKGYLNLGKWAFWSYLLMTLASMFIITAAVSLVTAGLVANLFNFEIELFYWSVIVLSFCVFILSIGKYEGLDTSMKIIISLLSLCTFIAVVIASIKFKSPQNFIAIPSLLESSSLAFIVAFMGWMPIPIDASVWHSLWTKEKAMAQNNQLSKSDALWDFNIGYLSASVIAILFFALGVLVMYGSAESFSTSAIGFTQQLIDLYAKNLGNWAKFFIGFAAFITMLSTTLAVTDAYPRVIANSFATYFPNLNYRKNKIYFISLAILIIGSLGVIQFASHKFTGLIDFAAALSFLTAPVFGYFNLKLMLSKEVKKEYKLSKLLIYFSWACLIFLCIFNFVFVYNLFFN</sequence>
<evidence type="ECO:0000256" key="6">
    <source>
        <dbReference type="ARBA" id="ARBA00023136"/>
    </source>
</evidence>
<name>A0A967E0Q5_9FLAO</name>
<dbReference type="GO" id="GO:0015293">
    <property type="term" value="F:symporter activity"/>
    <property type="evidence" value="ECO:0007669"/>
    <property type="project" value="UniProtKB-KW"/>
</dbReference>
<protein>
    <submittedName>
        <fullName evidence="8">Divalent metal cation transporter</fullName>
    </submittedName>
</protein>
<dbReference type="InterPro" id="IPR001046">
    <property type="entry name" value="NRAMP_fam"/>
</dbReference>
<gene>
    <name evidence="8" type="ORF">G7034_11670</name>
</gene>
<keyword evidence="4" id="KW-0769">Symport</keyword>
<feature type="transmembrane region" description="Helical" evidence="7">
    <location>
        <begin position="321"/>
        <end position="340"/>
    </location>
</feature>
<dbReference type="PANTHER" id="PTHR11706">
    <property type="entry name" value="SOLUTE CARRIER PROTEIN FAMILY 11 MEMBER"/>
    <property type="match status" value="1"/>
</dbReference>
<organism evidence="8 9">
    <name type="scientific">Psychroflexus maritimus</name>
    <dbReference type="NCBI Taxonomy" id="2714865"/>
    <lineage>
        <taxon>Bacteria</taxon>
        <taxon>Pseudomonadati</taxon>
        <taxon>Bacteroidota</taxon>
        <taxon>Flavobacteriia</taxon>
        <taxon>Flavobacteriales</taxon>
        <taxon>Flavobacteriaceae</taxon>
        <taxon>Psychroflexus</taxon>
    </lineage>
</organism>
<feature type="transmembrane region" description="Helical" evidence="7">
    <location>
        <begin position="35"/>
        <end position="57"/>
    </location>
</feature>
<evidence type="ECO:0000256" key="5">
    <source>
        <dbReference type="ARBA" id="ARBA00022989"/>
    </source>
</evidence>
<accession>A0A967E0Q5</accession>
<dbReference type="PANTHER" id="PTHR11706:SF33">
    <property type="entry name" value="NATURAL RESISTANCE-ASSOCIATED MACROPHAGE PROTEIN 2"/>
    <property type="match status" value="1"/>
</dbReference>
<dbReference type="RefSeq" id="WP_166401134.1">
    <property type="nucleotide sequence ID" value="NZ_JAANAS010000116.1"/>
</dbReference>
<comment type="subcellular location">
    <subcellularLocation>
        <location evidence="1">Membrane</location>
        <topology evidence="1">Multi-pass membrane protein</topology>
    </subcellularLocation>
</comment>
<comment type="caution">
    <text evidence="8">The sequence shown here is derived from an EMBL/GenBank/DDBJ whole genome shotgun (WGS) entry which is preliminary data.</text>
</comment>
<feature type="transmembrane region" description="Helical" evidence="7">
    <location>
        <begin position="278"/>
        <end position="300"/>
    </location>
</feature>
<reference evidence="8" key="1">
    <citation type="submission" date="2020-03" db="EMBL/GenBank/DDBJ databases">
        <title>Psychroflexus Maritimus sp. nov., isolate from marine sediment.</title>
        <authorList>
            <person name="Zhong Y.-L."/>
        </authorList>
    </citation>
    <scope>NUCLEOTIDE SEQUENCE</scope>
    <source>
        <strain evidence="8">C1</strain>
    </source>
</reference>
<feature type="transmembrane region" description="Helical" evidence="7">
    <location>
        <begin position="346"/>
        <end position="365"/>
    </location>
</feature>
<dbReference type="Proteomes" id="UP000643701">
    <property type="component" value="Unassembled WGS sequence"/>
</dbReference>
<feature type="transmembrane region" description="Helical" evidence="7">
    <location>
        <begin position="77"/>
        <end position="107"/>
    </location>
</feature>
<evidence type="ECO:0000256" key="2">
    <source>
        <dbReference type="ARBA" id="ARBA00022448"/>
    </source>
</evidence>
<evidence type="ECO:0000313" key="8">
    <source>
        <dbReference type="EMBL" id="NGZ90907.1"/>
    </source>
</evidence>
<dbReference type="Pfam" id="PF01566">
    <property type="entry name" value="Nramp"/>
    <property type="match status" value="1"/>
</dbReference>
<feature type="transmembrane region" description="Helical" evidence="7">
    <location>
        <begin position="142"/>
        <end position="160"/>
    </location>
</feature>
<dbReference type="EMBL" id="JAANAS010000116">
    <property type="protein sequence ID" value="NGZ90907.1"/>
    <property type="molecule type" value="Genomic_DNA"/>
</dbReference>
<evidence type="ECO:0000256" key="7">
    <source>
        <dbReference type="SAM" id="Phobius"/>
    </source>
</evidence>
<dbReference type="GO" id="GO:0005384">
    <property type="term" value="F:manganese ion transmembrane transporter activity"/>
    <property type="evidence" value="ECO:0007669"/>
    <property type="project" value="TreeGrafter"/>
</dbReference>
<keyword evidence="5 7" id="KW-1133">Transmembrane helix</keyword>
<feature type="transmembrane region" description="Helical" evidence="7">
    <location>
        <begin position="224"/>
        <end position="247"/>
    </location>
</feature>
<dbReference type="GO" id="GO:0005886">
    <property type="term" value="C:plasma membrane"/>
    <property type="evidence" value="ECO:0007669"/>
    <property type="project" value="TreeGrafter"/>
</dbReference>
<evidence type="ECO:0000256" key="4">
    <source>
        <dbReference type="ARBA" id="ARBA00022847"/>
    </source>
</evidence>
<dbReference type="AlphaFoldDB" id="A0A967E0Q5"/>
<keyword evidence="3 7" id="KW-0812">Transmembrane</keyword>
<feature type="transmembrane region" description="Helical" evidence="7">
    <location>
        <begin position="113"/>
        <end position="130"/>
    </location>
</feature>